<dbReference type="Pfam" id="PF12937">
    <property type="entry name" value="F-box-like"/>
    <property type="match status" value="1"/>
</dbReference>
<dbReference type="SMART" id="SM00256">
    <property type="entry name" value="FBOX"/>
    <property type="match status" value="1"/>
</dbReference>
<evidence type="ECO:0000256" key="1">
    <source>
        <dbReference type="SAM" id="MobiDB-lite"/>
    </source>
</evidence>
<accession>A0A5J5ERH6</accession>
<keyword evidence="4" id="KW-1185">Reference proteome</keyword>
<protein>
    <recommendedName>
        <fullName evidence="2">F-box domain-containing protein</fullName>
    </recommendedName>
</protein>
<organism evidence="3 4">
    <name type="scientific">Sphaerosporella brunnea</name>
    <dbReference type="NCBI Taxonomy" id="1250544"/>
    <lineage>
        <taxon>Eukaryota</taxon>
        <taxon>Fungi</taxon>
        <taxon>Dikarya</taxon>
        <taxon>Ascomycota</taxon>
        <taxon>Pezizomycotina</taxon>
        <taxon>Pezizomycetes</taxon>
        <taxon>Pezizales</taxon>
        <taxon>Pyronemataceae</taxon>
        <taxon>Sphaerosporella</taxon>
    </lineage>
</organism>
<dbReference type="PROSITE" id="PS50181">
    <property type="entry name" value="FBOX"/>
    <property type="match status" value="1"/>
</dbReference>
<gene>
    <name evidence="3" type="ORF">FN846DRAFT_959208</name>
</gene>
<feature type="domain" description="F-box" evidence="2">
    <location>
        <begin position="69"/>
        <end position="114"/>
    </location>
</feature>
<dbReference type="SUPFAM" id="SSF81383">
    <property type="entry name" value="F-box domain"/>
    <property type="match status" value="1"/>
</dbReference>
<dbReference type="InterPro" id="IPR001810">
    <property type="entry name" value="F-box_dom"/>
</dbReference>
<dbReference type="OrthoDB" id="5348431at2759"/>
<feature type="region of interest" description="Disordered" evidence="1">
    <location>
        <begin position="660"/>
        <end position="684"/>
    </location>
</feature>
<dbReference type="CDD" id="cd09917">
    <property type="entry name" value="F-box_SF"/>
    <property type="match status" value="1"/>
</dbReference>
<dbReference type="Proteomes" id="UP000326924">
    <property type="component" value="Unassembled WGS sequence"/>
</dbReference>
<dbReference type="EMBL" id="VXIS01000156">
    <property type="protein sequence ID" value="KAA8900260.1"/>
    <property type="molecule type" value="Genomic_DNA"/>
</dbReference>
<feature type="compositionally biased region" description="Basic and acidic residues" evidence="1">
    <location>
        <begin position="675"/>
        <end position="684"/>
    </location>
</feature>
<name>A0A5J5ERH6_9PEZI</name>
<evidence type="ECO:0000313" key="3">
    <source>
        <dbReference type="EMBL" id="KAA8900260.1"/>
    </source>
</evidence>
<dbReference type="InParanoid" id="A0A5J5ERH6"/>
<dbReference type="AlphaFoldDB" id="A0A5J5ERH6"/>
<comment type="caution">
    <text evidence="3">The sequence shown here is derived from an EMBL/GenBank/DDBJ whole genome shotgun (WGS) entry which is preliminary data.</text>
</comment>
<feature type="compositionally biased region" description="Acidic residues" evidence="1">
    <location>
        <begin position="765"/>
        <end position="785"/>
    </location>
</feature>
<evidence type="ECO:0000259" key="2">
    <source>
        <dbReference type="PROSITE" id="PS50181"/>
    </source>
</evidence>
<proteinExistence type="predicted"/>
<sequence length="871" mass="100354">MASRPIPPQDHRNYTYGPNPAMGPISMAPVVPPEPIDGNELAPYRYGGPRRKHAKQIARAAQVTKPWKGKSIIDVPRDVLCEVFDYLDVGDLKVVALVCKALSFLASSCLYKRYVWKVKGSRNVETVQFAHAMRSLATTRRGELIATADFYHSENMHDTFSLLENLPGLTRLSIRFRDVDKFPHSYNEDQFAAKFPDLLPRLEELNVHPSHGFPELEPILKWTTSLQRLFVAVPYRWQPPGDVFTRDNAISKLVGDQLRELRLGAQEDDYSDYDDSQYQVGSIVRFASLPDVSCREDFPNLKRVEFGEMWICEDDPFNRIKFMIEVWKAHVAHGGWDVKLHDSLEIAWFELIELEKRGLAFSKRFLAWLDKLKGPNDDDILFADDMVHTWEELSAPRILEITDFGMQLMDSHRRFRLKIAGEYPPNSEPQTIATLLNIAPSVTSVTIRPHQFPISETRFGREETIQEAQEVFVQWNDFFKEFFPKCVNMETLRIRSDTTGDGGDIPLGKYEIDLAKLCRRFKLRHLDVDASALTQPETNAGHDIPYTINQEEPYMAIKHLAWISLPDPRSGYNDLKNNLLNLTHLTLHGIFLHRQTEFIWFTNLPAKLKNMVKLCVHGLVWHAGFDRQSAWGGEGDGWEDIDEDEDPFLVHHHQMHYHHHGDYEFQNPPDPNQDAGREQPFDDHDRSMNQALAHFFLNDFEQAMQQKLGLTPENCMQNAQYRMAIASRDAMRGELERRGRDGTVRTQLNPFIHYGFPIPGPPETPDPEEEREDEPEEDDGSDAESTDSGFGTDPRFAEQIDEELRSARLAEWVRQVLLATARRTGSKCRDFEITDVKVDATSLRPWYFREQKAEDWIQTALGTNSIALQYF</sequence>
<feature type="region of interest" description="Disordered" evidence="1">
    <location>
        <begin position="751"/>
        <end position="794"/>
    </location>
</feature>
<dbReference type="InterPro" id="IPR036047">
    <property type="entry name" value="F-box-like_dom_sf"/>
</dbReference>
<reference evidence="3 4" key="1">
    <citation type="submission" date="2019-09" db="EMBL/GenBank/DDBJ databases">
        <title>Draft genome of the ectomycorrhizal ascomycete Sphaerosporella brunnea.</title>
        <authorList>
            <consortium name="DOE Joint Genome Institute"/>
            <person name="Benucci G.M."/>
            <person name="Marozzi G."/>
            <person name="Antonielli L."/>
            <person name="Sanchez S."/>
            <person name="Marco P."/>
            <person name="Wang X."/>
            <person name="Falini L.B."/>
            <person name="Barry K."/>
            <person name="Haridas S."/>
            <person name="Lipzen A."/>
            <person name="Labutti K."/>
            <person name="Grigoriev I.V."/>
            <person name="Murat C."/>
            <person name="Martin F."/>
            <person name="Albertini E."/>
            <person name="Donnini D."/>
            <person name="Bonito G."/>
        </authorList>
    </citation>
    <scope>NUCLEOTIDE SEQUENCE [LARGE SCALE GENOMIC DNA]</scope>
    <source>
        <strain evidence="3 4">Sb_GMNB300</strain>
    </source>
</reference>
<evidence type="ECO:0000313" key="4">
    <source>
        <dbReference type="Proteomes" id="UP000326924"/>
    </source>
</evidence>